<keyword evidence="2" id="KW-0055">Arginine biosynthesis</keyword>
<evidence type="ECO:0000256" key="2">
    <source>
        <dbReference type="ARBA" id="ARBA00022571"/>
    </source>
</evidence>
<dbReference type="PROSITE" id="PS00600">
    <property type="entry name" value="AA_TRANSFER_CLASS_3"/>
    <property type="match status" value="1"/>
</dbReference>
<dbReference type="PANTHER" id="PTHR11986">
    <property type="entry name" value="AMINOTRANSFERASE CLASS III"/>
    <property type="match status" value="1"/>
</dbReference>
<dbReference type="Gene3D" id="3.90.1150.10">
    <property type="entry name" value="Aspartate Aminotransferase, domain 1"/>
    <property type="match status" value="1"/>
</dbReference>
<dbReference type="Gene3D" id="3.40.640.10">
    <property type="entry name" value="Type I PLP-dependent aspartate aminotransferase-like (Major domain)"/>
    <property type="match status" value="1"/>
</dbReference>
<evidence type="ECO:0000256" key="6">
    <source>
        <dbReference type="RuleBase" id="RU003560"/>
    </source>
</evidence>
<keyword evidence="8" id="KW-1185">Reference proteome</keyword>
<evidence type="ECO:0000313" key="7">
    <source>
        <dbReference type="EMBL" id="GEM40153.1"/>
    </source>
</evidence>
<dbReference type="InterPro" id="IPR015424">
    <property type="entry name" value="PyrdxlP-dep_Trfase"/>
</dbReference>
<gene>
    <name evidence="7" type="ORF">NN4_46720</name>
</gene>
<dbReference type="GO" id="GO:0030170">
    <property type="term" value="F:pyridoxal phosphate binding"/>
    <property type="evidence" value="ECO:0007669"/>
    <property type="project" value="InterPro"/>
</dbReference>
<keyword evidence="2" id="KW-0028">Amino-acid biosynthesis</keyword>
<dbReference type="Pfam" id="PF00202">
    <property type="entry name" value="Aminotran_3"/>
    <property type="match status" value="1"/>
</dbReference>
<dbReference type="RefSeq" id="WP_222595139.1">
    <property type="nucleotide sequence ID" value="NZ_BJXA01000033.1"/>
</dbReference>
<evidence type="ECO:0000313" key="8">
    <source>
        <dbReference type="Proteomes" id="UP000321424"/>
    </source>
</evidence>
<dbReference type="GO" id="GO:0008483">
    <property type="term" value="F:transaminase activity"/>
    <property type="evidence" value="ECO:0007669"/>
    <property type="project" value="UniProtKB-KW"/>
</dbReference>
<dbReference type="EMBL" id="BJXA01000033">
    <property type="protein sequence ID" value="GEM40153.1"/>
    <property type="molecule type" value="Genomic_DNA"/>
</dbReference>
<name>A0A511MHJ7_9NOCA</name>
<dbReference type="AlphaFoldDB" id="A0A511MHJ7"/>
<keyword evidence="3 7" id="KW-0032">Aminotransferase</keyword>
<dbReference type="GO" id="GO:0006526">
    <property type="term" value="P:L-arginine biosynthetic process"/>
    <property type="evidence" value="ECO:0007669"/>
    <property type="project" value="UniProtKB-KW"/>
</dbReference>
<organism evidence="7 8">
    <name type="scientific">Nocardia ninae NBRC 108245</name>
    <dbReference type="NCBI Taxonomy" id="1210091"/>
    <lineage>
        <taxon>Bacteria</taxon>
        <taxon>Bacillati</taxon>
        <taxon>Actinomycetota</taxon>
        <taxon>Actinomycetes</taxon>
        <taxon>Mycobacteriales</taxon>
        <taxon>Nocardiaceae</taxon>
        <taxon>Nocardia</taxon>
    </lineage>
</organism>
<accession>A0A511MHJ7</accession>
<dbReference type="GO" id="GO:0042802">
    <property type="term" value="F:identical protein binding"/>
    <property type="evidence" value="ECO:0007669"/>
    <property type="project" value="TreeGrafter"/>
</dbReference>
<dbReference type="InterPro" id="IPR015422">
    <property type="entry name" value="PyrdxlP-dep_Trfase_small"/>
</dbReference>
<dbReference type="PANTHER" id="PTHR11986:SF79">
    <property type="entry name" value="ACETYLORNITHINE AMINOTRANSFERASE, MITOCHONDRIAL"/>
    <property type="match status" value="1"/>
</dbReference>
<evidence type="ECO:0000256" key="4">
    <source>
        <dbReference type="ARBA" id="ARBA00022679"/>
    </source>
</evidence>
<keyword evidence="4 7" id="KW-0808">Transferase</keyword>
<comment type="cofactor">
    <cofactor evidence="1">
        <name>pyridoxal 5'-phosphate</name>
        <dbReference type="ChEBI" id="CHEBI:597326"/>
    </cofactor>
</comment>
<dbReference type="InterPro" id="IPR005814">
    <property type="entry name" value="Aminotrans_3"/>
</dbReference>
<comment type="caution">
    <text evidence="7">The sequence shown here is derived from an EMBL/GenBank/DDBJ whole genome shotgun (WGS) entry which is preliminary data.</text>
</comment>
<dbReference type="SUPFAM" id="SSF53383">
    <property type="entry name" value="PLP-dependent transferases"/>
    <property type="match status" value="1"/>
</dbReference>
<reference evidence="7 8" key="1">
    <citation type="submission" date="2019-07" db="EMBL/GenBank/DDBJ databases">
        <title>Whole genome shotgun sequence of Nocardia ninae NBRC 108245.</title>
        <authorList>
            <person name="Hosoyama A."/>
            <person name="Uohara A."/>
            <person name="Ohji S."/>
            <person name="Ichikawa N."/>
        </authorList>
    </citation>
    <scope>NUCLEOTIDE SEQUENCE [LARGE SCALE GENOMIC DNA]</scope>
    <source>
        <strain evidence="7 8">NBRC 108245</strain>
    </source>
</reference>
<dbReference type="CDD" id="cd00610">
    <property type="entry name" value="OAT_like"/>
    <property type="match status" value="1"/>
</dbReference>
<dbReference type="Proteomes" id="UP000321424">
    <property type="component" value="Unassembled WGS sequence"/>
</dbReference>
<proteinExistence type="inferred from homology"/>
<keyword evidence="5 6" id="KW-0663">Pyridoxal phosphate</keyword>
<evidence type="ECO:0000256" key="3">
    <source>
        <dbReference type="ARBA" id="ARBA00022576"/>
    </source>
</evidence>
<protein>
    <submittedName>
        <fullName evidence="7">Aminotransferase</fullName>
    </submittedName>
</protein>
<dbReference type="FunFam" id="3.40.640.10:FF:000004">
    <property type="entry name" value="Acetylornithine aminotransferase"/>
    <property type="match status" value="1"/>
</dbReference>
<comment type="similarity">
    <text evidence="6">Belongs to the class-III pyridoxal-phosphate-dependent aminotransferase family.</text>
</comment>
<evidence type="ECO:0000256" key="5">
    <source>
        <dbReference type="ARBA" id="ARBA00022898"/>
    </source>
</evidence>
<dbReference type="InterPro" id="IPR015421">
    <property type="entry name" value="PyrdxlP-dep_Trfase_major"/>
</dbReference>
<evidence type="ECO:0000256" key="1">
    <source>
        <dbReference type="ARBA" id="ARBA00001933"/>
    </source>
</evidence>
<sequence>MNDIEDQSHVLALCSKHLGRRLAGISKMLGGKVEAESYGAGLTTMDGTSYVNCAGSGVFLLGARNEYVVESVINQIHRHPLSARLLIDETSPRAAQALASICPEGIDKVHFVSSGTEATEAAIKLARANGFRRLISTTNGYHGKTMGALSVTARAMYQDAFRPLIPDVVEIPYNDLDALRRVLADSIPSCFIVEPVQGEGGVIVPSDDYLPGVSALCAEYGAFLVVDEIQTGLGRVGGTWGIDGMDVHPDVMLVGKVLSGGVVPVSAIACTSNAYKPFEKDPLLHTSTYSGAPISAAAVLGTVRALQVQDIGERSRTIGQRLLASFSKSSAAAPAGTVKEVRGKGLLIGIEFTDPGFAGEMLLGLIEHGVLANHSMNNSSVVRFTPPAILTDDEMKIVEAAVRDAFSGITSAETLLNPGETVRSSSAPAVG</sequence>
<dbReference type="InterPro" id="IPR050103">
    <property type="entry name" value="Class-III_PLP-dep_AT"/>
</dbReference>
<dbReference type="InterPro" id="IPR049704">
    <property type="entry name" value="Aminotrans_3_PPA_site"/>
</dbReference>